<dbReference type="Proteomes" id="UP000095401">
    <property type="component" value="Chromosome"/>
</dbReference>
<dbReference type="InterPro" id="IPR002347">
    <property type="entry name" value="SDR_fam"/>
</dbReference>
<sequence length="244" mass="25069">MNSCLTQPLTDTHIVIVGGSAGIGLATAATAKARGASATLIGRNAERLELASKDIGGARTGVADISDRTQIETVFANMSPIDHLVITAGSLQAGLVAESDPDRLLRAVDERIAGALYVIKAALPLMSFQGSIVLTGGQYSDRPTGQGTALTAMAVRGIEALAQSLALELSPIRVNVIAPGLIDTALFDSLGADIRAGIFRAATKSLPVGRVGTPEEVADAIIFLLTNGYMNGEVLHIDGGGRLV</sequence>
<evidence type="ECO:0000313" key="5">
    <source>
        <dbReference type="Proteomes" id="UP000095401"/>
    </source>
</evidence>
<dbReference type="CDD" id="cd05233">
    <property type="entry name" value="SDR_c"/>
    <property type="match status" value="1"/>
</dbReference>
<evidence type="ECO:0000259" key="3">
    <source>
        <dbReference type="SMART" id="SM00822"/>
    </source>
</evidence>
<keyword evidence="5" id="KW-1185">Reference proteome</keyword>
<dbReference type="PANTHER" id="PTHR43477">
    <property type="entry name" value="DIHYDROANTICAPSIN 7-DEHYDROGENASE"/>
    <property type="match status" value="1"/>
</dbReference>
<dbReference type="Pfam" id="PF13561">
    <property type="entry name" value="adh_short_C2"/>
    <property type="match status" value="1"/>
</dbReference>
<dbReference type="InterPro" id="IPR051122">
    <property type="entry name" value="SDR_DHRS6-like"/>
</dbReference>
<gene>
    <name evidence="4" type="ORF">BI364_15440</name>
</gene>
<dbReference type="KEGG" id="aprs:BI364_15440"/>
<reference evidence="5" key="1">
    <citation type="submission" date="2016-09" db="EMBL/GenBank/DDBJ databases">
        <title>Acidihalobacter prosperus F5.</title>
        <authorList>
            <person name="Khaleque H.N."/>
            <person name="Ramsay J.P."/>
            <person name="Kaksonen A.H."/>
            <person name="Boxall N.J."/>
            <person name="Watkin E.L.J."/>
        </authorList>
    </citation>
    <scope>NUCLEOTIDE SEQUENCE [LARGE SCALE GENOMIC DNA]</scope>
    <source>
        <strain evidence="5">F5</strain>
    </source>
</reference>
<accession>A0A1D8IRM1</accession>
<dbReference type="SUPFAM" id="SSF51735">
    <property type="entry name" value="NAD(P)-binding Rossmann-fold domains"/>
    <property type="match status" value="1"/>
</dbReference>
<dbReference type="AlphaFoldDB" id="A0A1D8IRM1"/>
<evidence type="ECO:0000256" key="1">
    <source>
        <dbReference type="ARBA" id="ARBA00006484"/>
    </source>
</evidence>
<dbReference type="SMART" id="SM00822">
    <property type="entry name" value="PKS_KR"/>
    <property type="match status" value="1"/>
</dbReference>
<name>A0A1D8IRM1_9GAMM</name>
<dbReference type="InterPro" id="IPR057326">
    <property type="entry name" value="KR_dom"/>
</dbReference>
<protein>
    <submittedName>
        <fullName evidence="4">Short-chain dehydrogenase</fullName>
    </submittedName>
</protein>
<dbReference type="EMBL" id="CP017415">
    <property type="protein sequence ID" value="AOU99142.1"/>
    <property type="molecule type" value="Genomic_DNA"/>
</dbReference>
<evidence type="ECO:0000313" key="4">
    <source>
        <dbReference type="EMBL" id="AOU99142.1"/>
    </source>
</evidence>
<organism evidence="4 5">
    <name type="scientific">Acidihalobacter yilgarnensis</name>
    <dbReference type="NCBI Taxonomy" id="2819280"/>
    <lineage>
        <taxon>Bacteria</taxon>
        <taxon>Pseudomonadati</taxon>
        <taxon>Pseudomonadota</taxon>
        <taxon>Gammaproteobacteria</taxon>
        <taxon>Chromatiales</taxon>
        <taxon>Ectothiorhodospiraceae</taxon>
        <taxon>Acidihalobacter</taxon>
    </lineage>
</organism>
<comment type="similarity">
    <text evidence="1">Belongs to the short-chain dehydrogenases/reductases (SDR) family.</text>
</comment>
<dbReference type="InterPro" id="IPR036291">
    <property type="entry name" value="NAD(P)-bd_dom_sf"/>
</dbReference>
<dbReference type="PRINTS" id="PR00081">
    <property type="entry name" value="GDHRDH"/>
</dbReference>
<proteinExistence type="inferred from homology"/>
<dbReference type="Gene3D" id="3.40.50.720">
    <property type="entry name" value="NAD(P)-binding Rossmann-like Domain"/>
    <property type="match status" value="1"/>
</dbReference>
<feature type="domain" description="Ketoreductase" evidence="3">
    <location>
        <begin position="12"/>
        <end position="185"/>
    </location>
</feature>
<dbReference type="GO" id="GO:0016491">
    <property type="term" value="F:oxidoreductase activity"/>
    <property type="evidence" value="ECO:0007669"/>
    <property type="project" value="UniProtKB-KW"/>
</dbReference>
<keyword evidence="2" id="KW-0560">Oxidoreductase</keyword>
<evidence type="ECO:0000256" key="2">
    <source>
        <dbReference type="ARBA" id="ARBA00023002"/>
    </source>
</evidence>
<dbReference type="PANTHER" id="PTHR43477:SF1">
    <property type="entry name" value="DIHYDROANTICAPSIN 7-DEHYDROGENASE"/>
    <property type="match status" value="1"/>
</dbReference>